<dbReference type="GO" id="GO:0005634">
    <property type="term" value="C:nucleus"/>
    <property type="evidence" value="ECO:0007669"/>
    <property type="project" value="UniProtKB-SubCell"/>
</dbReference>
<dbReference type="PANTHER" id="PTHR46508">
    <property type="entry name" value="PHD FINGER FAMILY PROTEIN"/>
    <property type="match status" value="1"/>
</dbReference>
<keyword evidence="3 6" id="KW-0863">Zinc-finger</keyword>
<dbReference type="Pfam" id="PF02791">
    <property type="entry name" value="DDT"/>
    <property type="match status" value="1"/>
</dbReference>
<dbReference type="SUPFAM" id="SSF57903">
    <property type="entry name" value="FYVE/PHD zinc finger"/>
    <property type="match status" value="1"/>
</dbReference>
<evidence type="ECO:0000259" key="8">
    <source>
        <dbReference type="PROSITE" id="PS50016"/>
    </source>
</evidence>
<comment type="caution">
    <text evidence="10">The sequence shown here is derived from an EMBL/GenBank/DDBJ whole genome shotgun (WGS) entry which is preliminary data.</text>
</comment>
<dbReference type="Gene3D" id="3.30.40.10">
    <property type="entry name" value="Zinc/RING finger domain, C3HC4 (zinc finger)"/>
    <property type="match status" value="1"/>
</dbReference>
<evidence type="ECO:0000256" key="5">
    <source>
        <dbReference type="ARBA" id="ARBA00023242"/>
    </source>
</evidence>
<dbReference type="InterPro" id="IPR047365">
    <property type="entry name" value="Tudor_AtPTM-like"/>
</dbReference>
<keyword evidence="2" id="KW-0479">Metal-binding</keyword>
<proteinExistence type="predicted"/>
<dbReference type="AlphaFoldDB" id="A0ABC8R1P3"/>
<dbReference type="PROSITE" id="PS01359">
    <property type="entry name" value="ZF_PHD_1"/>
    <property type="match status" value="1"/>
</dbReference>
<keyword evidence="4" id="KW-0862">Zinc</keyword>
<dbReference type="InterPro" id="IPR013083">
    <property type="entry name" value="Znf_RING/FYVE/PHD"/>
</dbReference>
<dbReference type="InterPro" id="IPR019786">
    <property type="entry name" value="Zinc_finger_PHD-type_CS"/>
</dbReference>
<evidence type="ECO:0000256" key="1">
    <source>
        <dbReference type="ARBA" id="ARBA00004123"/>
    </source>
</evidence>
<dbReference type="SMART" id="SM00571">
    <property type="entry name" value="DDT"/>
    <property type="match status" value="1"/>
</dbReference>
<dbReference type="GO" id="GO:0008270">
    <property type="term" value="F:zinc ion binding"/>
    <property type="evidence" value="ECO:0007669"/>
    <property type="project" value="UniProtKB-KW"/>
</dbReference>
<feature type="domain" description="PHD-type" evidence="8">
    <location>
        <begin position="423"/>
        <end position="470"/>
    </location>
</feature>
<dbReference type="CDD" id="cd20401">
    <property type="entry name" value="Tudor_AtPTM-like"/>
    <property type="match status" value="1"/>
</dbReference>
<dbReference type="InterPro" id="IPR019787">
    <property type="entry name" value="Znf_PHD-finger"/>
</dbReference>
<evidence type="ECO:0000256" key="6">
    <source>
        <dbReference type="PROSITE-ProRule" id="PRU00146"/>
    </source>
</evidence>
<feature type="region of interest" description="Disordered" evidence="7">
    <location>
        <begin position="1"/>
        <end position="28"/>
    </location>
</feature>
<feature type="region of interest" description="Disordered" evidence="7">
    <location>
        <begin position="348"/>
        <end position="369"/>
    </location>
</feature>
<feature type="domain" description="DDT" evidence="9">
    <location>
        <begin position="199"/>
        <end position="259"/>
    </location>
</feature>
<dbReference type="SMART" id="SM00249">
    <property type="entry name" value="PHD"/>
    <property type="match status" value="1"/>
</dbReference>
<evidence type="ECO:0000313" key="10">
    <source>
        <dbReference type="EMBL" id="CAK9136854.1"/>
    </source>
</evidence>
<evidence type="ECO:0000256" key="2">
    <source>
        <dbReference type="ARBA" id="ARBA00022723"/>
    </source>
</evidence>
<dbReference type="Pfam" id="PF15612">
    <property type="entry name" value="WHIM1"/>
    <property type="match status" value="1"/>
</dbReference>
<evidence type="ECO:0000259" key="9">
    <source>
        <dbReference type="PROSITE" id="PS50827"/>
    </source>
</evidence>
<organism evidence="10 11">
    <name type="scientific">Ilex paraguariensis</name>
    <name type="common">yerba mate</name>
    <dbReference type="NCBI Taxonomy" id="185542"/>
    <lineage>
        <taxon>Eukaryota</taxon>
        <taxon>Viridiplantae</taxon>
        <taxon>Streptophyta</taxon>
        <taxon>Embryophyta</taxon>
        <taxon>Tracheophyta</taxon>
        <taxon>Spermatophyta</taxon>
        <taxon>Magnoliopsida</taxon>
        <taxon>eudicotyledons</taxon>
        <taxon>Gunneridae</taxon>
        <taxon>Pentapetalae</taxon>
        <taxon>asterids</taxon>
        <taxon>campanulids</taxon>
        <taxon>Aquifoliales</taxon>
        <taxon>Aquifoliaceae</taxon>
        <taxon>Ilex</taxon>
    </lineage>
</organism>
<dbReference type="PROSITE" id="PS50016">
    <property type="entry name" value="ZF_PHD_2"/>
    <property type="match status" value="1"/>
</dbReference>
<gene>
    <name evidence="10" type="ORF">ILEXP_LOCUS3860</name>
</gene>
<dbReference type="PROSITE" id="PS50827">
    <property type="entry name" value="DDT"/>
    <property type="match status" value="1"/>
</dbReference>
<keyword evidence="5" id="KW-0539">Nucleus</keyword>
<dbReference type="Proteomes" id="UP001642360">
    <property type="component" value="Unassembled WGS sequence"/>
</dbReference>
<sequence>METVVIRSERRGRKRKNQDVQNVSVDRQGKKRAVDMRSKALVGRYVKKEFANNGVFLGKVTCYDTGLYRVDYEDGDCEDLESGEVREILIEDIDFNVGWLERKNKLDQLVSKKESKVNEKPVENVIESVNVVRVEGSLLSQLTNPGCDTGVDEVQVEEVDADSSTDSCEYAQDSSVDAEAPLYPPPQLPPSSGNIGVPEGYVSYVFSIYGFLRSFSTRLFLSPFGLDDFVGSVNCSEPNTLLDSIHVALMCVLRRHFETLSSDGSKLTSKCLRCMDWCLLDILTWPVYLVQYLLMMGYTERLEWQEFYIEALENDYYTVSAGRKLLILQILCDDVLDSEELRAEINMREESEAGLDPDSVTVVGPESGPKRIHPRYPKTSACQDQEAMEIITENHEIKSKPSNLGFKASGMDAGSDVSLDGNNDECRLCGMDGTLLCCDGCPSAYHSRCIGVMKMFIPEGAWYCPECASNRIGPAITRGTYLRGAEIFGVDSYGQVFLGTCNHLLVYVSDPYF</sequence>
<dbReference type="InterPro" id="IPR001965">
    <property type="entry name" value="Znf_PHD"/>
</dbReference>
<comment type="subcellular location">
    <subcellularLocation>
        <location evidence="1">Nucleus</location>
    </subcellularLocation>
</comment>
<dbReference type="Pfam" id="PF00628">
    <property type="entry name" value="PHD"/>
    <property type="match status" value="1"/>
</dbReference>
<dbReference type="InterPro" id="IPR028942">
    <property type="entry name" value="WHIM1_dom"/>
</dbReference>
<dbReference type="EMBL" id="CAUOFW020000781">
    <property type="protein sequence ID" value="CAK9136854.1"/>
    <property type="molecule type" value="Genomic_DNA"/>
</dbReference>
<dbReference type="InterPro" id="IPR018501">
    <property type="entry name" value="DDT_dom"/>
</dbReference>
<accession>A0ABC8R1P3</accession>
<dbReference type="Pfam" id="PF21743">
    <property type="entry name" value="PTM_DIR17_Tudor"/>
    <property type="match status" value="1"/>
</dbReference>
<evidence type="ECO:0000313" key="11">
    <source>
        <dbReference type="Proteomes" id="UP001642360"/>
    </source>
</evidence>
<reference evidence="10 11" key="1">
    <citation type="submission" date="2024-02" db="EMBL/GenBank/DDBJ databases">
        <authorList>
            <person name="Vignale AGUSTIN F."/>
            <person name="Sosa J E."/>
            <person name="Modenutti C."/>
        </authorList>
    </citation>
    <scope>NUCLEOTIDE SEQUENCE [LARGE SCALE GENOMIC DNA]</scope>
</reference>
<evidence type="ECO:0000256" key="7">
    <source>
        <dbReference type="SAM" id="MobiDB-lite"/>
    </source>
</evidence>
<evidence type="ECO:0000256" key="3">
    <source>
        <dbReference type="ARBA" id="ARBA00022771"/>
    </source>
</evidence>
<protein>
    <submittedName>
        <fullName evidence="10">Uncharacterized protein</fullName>
    </submittedName>
</protein>
<keyword evidence="11" id="KW-1185">Reference proteome</keyword>
<dbReference type="InterPro" id="IPR011011">
    <property type="entry name" value="Znf_FYVE_PHD"/>
</dbReference>
<dbReference type="GO" id="GO:0000785">
    <property type="term" value="C:chromatin"/>
    <property type="evidence" value="ECO:0007669"/>
    <property type="project" value="UniProtKB-ARBA"/>
</dbReference>
<dbReference type="PANTHER" id="PTHR46508:SF1">
    <property type="entry name" value="PHD FINGER FAMILY PROTEIN"/>
    <property type="match status" value="1"/>
</dbReference>
<name>A0ABC8R1P3_9AQUA</name>
<evidence type="ECO:0000256" key="4">
    <source>
        <dbReference type="ARBA" id="ARBA00022833"/>
    </source>
</evidence>